<keyword evidence="2" id="KW-0472">Membrane</keyword>
<dbReference type="EMBL" id="JBHLUB010000030">
    <property type="protein sequence ID" value="MFC0582503.1"/>
    <property type="molecule type" value="Genomic_DNA"/>
</dbReference>
<evidence type="ECO:0000313" key="4">
    <source>
        <dbReference type="Proteomes" id="UP001589862"/>
    </source>
</evidence>
<dbReference type="Proteomes" id="UP001589862">
    <property type="component" value="Unassembled WGS sequence"/>
</dbReference>
<organism evidence="3 4">
    <name type="scientific">Micrococcoides hystricis</name>
    <dbReference type="NCBI Taxonomy" id="1572761"/>
    <lineage>
        <taxon>Bacteria</taxon>
        <taxon>Bacillati</taxon>
        <taxon>Actinomycetota</taxon>
        <taxon>Actinomycetes</taxon>
        <taxon>Micrococcales</taxon>
        <taxon>Micrococcaceae</taxon>
        <taxon>Micrococcoides</taxon>
    </lineage>
</organism>
<dbReference type="Gene3D" id="2.60.120.260">
    <property type="entry name" value="Galactose-binding domain-like"/>
    <property type="match status" value="1"/>
</dbReference>
<gene>
    <name evidence="3" type="ORF">ACFFFR_08950</name>
</gene>
<feature type="compositionally biased region" description="Low complexity" evidence="1">
    <location>
        <begin position="239"/>
        <end position="251"/>
    </location>
</feature>
<keyword evidence="2" id="KW-0812">Transmembrane</keyword>
<evidence type="ECO:0008006" key="5">
    <source>
        <dbReference type="Google" id="ProtNLM"/>
    </source>
</evidence>
<feature type="compositionally biased region" description="Polar residues" evidence="1">
    <location>
        <begin position="336"/>
        <end position="346"/>
    </location>
</feature>
<feature type="compositionally biased region" description="Acidic residues" evidence="1">
    <location>
        <begin position="229"/>
        <end position="238"/>
    </location>
</feature>
<feature type="transmembrane region" description="Helical" evidence="2">
    <location>
        <begin position="303"/>
        <end position="321"/>
    </location>
</feature>
<accession>A0ABV6PBM8</accession>
<keyword evidence="2" id="KW-1133">Transmembrane helix</keyword>
<name>A0ABV6PBM8_9MICC</name>
<evidence type="ECO:0000313" key="3">
    <source>
        <dbReference type="EMBL" id="MFC0582503.1"/>
    </source>
</evidence>
<feature type="compositionally biased region" description="Polar residues" evidence="1">
    <location>
        <begin position="183"/>
        <end position="192"/>
    </location>
</feature>
<protein>
    <recommendedName>
        <fullName evidence="5">ABC transporter substrate-binding protein</fullName>
    </recommendedName>
</protein>
<evidence type="ECO:0000256" key="1">
    <source>
        <dbReference type="SAM" id="MobiDB-lite"/>
    </source>
</evidence>
<feature type="compositionally biased region" description="Low complexity" evidence="1">
    <location>
        <begin position="353"/>
        <end position="368"/>
    </location>
</feature>
<keyword evidence="4" id="KW-1185">Reference proteome</keyword>
<feature type="compositionally biased region" description="Pro residues" evidence="1">
    <location>
        <begin position="252"/>
        <end position="263"/>
    </location>
</feature>
<feature type="region of interest" description="Disordered" evidence="1">
    <location>
        <begin position="177"/>
        <end position="293"/>
    </location>
</feature>
<evidence type="ECO:0000256" key="2">
    <source>
        <dbReference type="SAM" id="Phobius"/>
    </source>
</evidence>
<feature type="region of interest" description="Disordered" evidence="1">
    <location>
        <begin position="328"/>
        <end position="368"/>
    </location>
</feature>
<reference evidence="3 4" key="1">
    <citation type="submission" date="2024-09" db="EMBL/GenBank/DDBJ databases">
        <authorList>
            <person name="Sun Q."/>
            <person name="Mori K."/>
        </authorList>
    </citation>
    <scope>NUCLEOTIDE SEQUENCE [LARGE SCALE GENOMIC DNA]</scope>
    <source>
        <strain evidence="3 4">NCAIM B.02604</strain>
    </source>
</reference>
<sequence>MSEPIEEGTVLGGRYRVIGLVTSSDDQDLVLNGMDQVLNRQVAILVAATDHATQTAESARQIAIGERTSPVQVLDLGISHGRTYLVANEIEPDHLLELVYPPSATPYVEPFYTDTLGSEIFGESRQLEPQVYEDDEEYYGTLHAGYEGGKRSMLDRFADRLAQRRADRAAAAGAAAAGAAAASSTEPETSQPEPVEPATGNIEQSSADDAHTDQVSAVPPAPSDQQPAEQEDTADDVSAEAATEEPTAAAPILPPPPKRPPSQPAAQEPEPATEPAALIPEPGARSKAAADEDDSEPNKLLRLLPLVAIALVVIVGVVIAMNSLNGVKTAGGEGQTGESPSVTETTEGGGTDSPSPSETEEPTVTPVTEEVTRVVPDQPDLNAEYDSTLPLIIDGNNATSWNSYTFQTANFGGFAANMALVVKLEEESDISDVKISQSGGSGGAIEVLVSDTPDLADAKKITTTSFTGPEINISVSEDGQPAKAQYVIVNVTELPRLQGGSRPFGMRIAEIAVS</sequence>
<proteinExistence type="predicted"/>
<comment type="caution">
    <text evidence="3">The sequence shown here is derived from an EMBL/GenBank/DDBJ whole genome shotgun (WGS) entry which is preliminary data.</text>
</comment>
<dbReference type="RefSeq" id="WP_377459705.1">
    <property type="nucleotide sequence ID" value="NZ_JBHLUB010000030.1"/>
</dbReference>
<feature type="compositionally biased region" description="Low complexity" evidence="1">
    <location>
        <begin position="264"/>
        <end position="282"/>
    </location>
</feature>